<gene>
    <name evidence="1" type="ORF">CYJ27_02380</name>
</gene>
<dbReference type="AlphaFoldDB" id="A0A2I1K7F4"/>
<organism evidence="1 2">
    <name type="scientific">Aerococcus christensenii</name>
    <dbReference type="NCBI Taxonomy" id="87541"/>
    <lineage>
        <taxon>Bacteria</taxon>
        <taxon>Bacillati</taxon>
        <taxon>Bacillota</taxon>
        <taxon>Bacilli</taxon>
        <taxon>Lactobacillales</taxon>
        <taxon>Aerococcaceae</taxon>
        <taxon>Aerococcus</taxon>
    </lineage>
</organism>
<dbReference type="RefSeq" id="WP_101659725.1">
    <property type="nucleotide sequence ID" value="NZ_PKGZ01000002.1"/>
</dbReference>
<evidence type="ECO:0000313" key="1">
    <source>
        <dbReference type="EMBL" id="PKY91542.1"/>
    </source>
</evidence>
<comment type="caution">
    <text evidence="1">The sequence shown here is derived from an EMBL/GenBank/DDBJ whole genome shotgun (WGS) entry which is preliminary data.</text>
</comment>
<reference evidence="1 2" key="1">
    <citation type="submission" date="2017-12" db="EMBL/GenBank/DDBJ databases">
        <title>Phylogenetic diversity of female urinary microbiome.</title>
        <authorList>
            <person name="Thomas-White K."/>
            <person name="Wolfe A.J."/>
        </authorList>
    </citation>
    <scope>NUCLEOTIDE SEQUENCE [LARGE SCALE GENOMIC DNA]</scope>
    <source>
        <strain evidence="1 2">UMB0844</strain>
    </source>
</reference>
<name>A0A2I1K7F4_9LACT</name>
<protein>
    <recommendedName>
        <fullName evidence="3">Phage transcriptional regulator, ArpU family</fullName>
    </recommendedName>
</protein>
<evidence type="ECO:0008006" key="3">
    <source>
        <dbReference type="Google" id="ProtNLM"/>
    </source>
</evidence>
<dbReference type="NCBIfam" id="TIGR01637">
    <property type="entry name" value="phage_arpU"/>
    <property type="match status" value="1"/>
</dbReference>
<dbReference type="InterPro" id="IPR006524">
    <property type="entry name" value="ArpU-like"/>
</dbReference>
<sequence>MFFLEINKNRKVKNVDDLLSSYGRLCRLSGISQQKMVATFSAEPFVPSADNTNEKKLIKAIDYQAQIEKVNQAIQLLGRDHQQLLIDKYLKEYKDYWIYSKYSMSRSTYYRELEDAKLFFAEAYDKGSLLVYI</sequence>
<dbReference type="Proteomes" id="UP000234775">
    <property type="component" value="Unassembled WGS sequence"/>
</dbReference>
<dbReference type="EMBL" id="PKGZ01000002">
    <property type="protein sequence ID" value="PKY91542.1"/>
    <property type="molecule type" value="Genomic_DNA"/>
</dbReference>
<keyword evidence="2" id="KW-1185">Reference proteome</keyword>
<evidence type="ECO:0000313" key="2">
    <source>
        <dbReference type="Proteomes" id="UP000234775"/>
    </source>
</evidence>
<accession>A0A2I1K7F4</accession>
<proteinExistence type="predicted"/>